<feature type="region of interest" description="Disordered" evidence="2">
    <location>
        <begin position="1"/>
        <end position="67"/>
    </location>
</feature>
<dbReference type="AlphaFoldDB" id="A0A8H7EYF0"/>
<dbReference type="InterPro" id="IPR051624">
    <property type="entry name" value="RMD1/Sad1-interacting"/>
</dbReference>
<keyword evidence="3" id="KW-1133">Transmembrane helix</keyword>
<accession>A0A8H7EYF0</accession>
<feature type="transmembrane region" description="Helical" evidence="3">
    <location>
        <begin position="508"/>
        <end position="529"/>
    </location>
</feature>
<comment type="caution">
    <text evidence="5">The sequence shown here is derived from an EMBL/GenBank/DDBJ whole genome shotgun (WGS) entry which is preliminary data.</text>
</comment>
<dbReference type="PANTHER" id="PTHR16255">
    <property type="entry name" value="REQUIRED FOR MEIOTIC NUCLEAR DIVISION PROTEIN 1 HOMOLOG"/>
    <property type="match status" value="1"/>
</dbReference>
<evidence type="ECO:0000313" key="5">
    <source>
        <dbReference type="EMBL" id="KAF7763561.1"/>
    </source>
</evidence>
<dbReference type="Proteomes" id="UP000629468">
    <property type="component" value="Unassembled WGS sequence"/>
</dbReference>
<comment type="similarity">
    <text evidence="1">Belongs to the RMD1/sif2 family.</text>
</comment>
<evidence type="ECO:0000256" key="3">
    <source>
        <dbReference type="SAM" id="Phobius"/>
    </source>
</evidence>
<name>A0A8H7EYF0_AGABI</name>
<organism evidence="5 6">
    <name type="scientific">Agaricus bisporus var. burnettii</name>
    <dbReference type="NCBI Taxonomy" id="192524"/>
    <lineage>
        <taxon>Eukaryota</taxon>
        <taxon>Fungi</taxon>
        <taxon>Dikarya</taxon>
        <taxon>Basidiomycota</taxon>
        <taxon>Agaricomycotina</taxon>
        <taxon>Agaricomycetes</taxon>
        <taxon>Agaricomycetidae</taxon>
        <taxon>Agaricales</taxon>
        <taxon>Agaricineae</taxon>
        <taxon>Agaricaceae</taxon>
        <taxon>Agaricus</taxon>
    </lineage>
</organism>
<protein>
    <recommendedName>
        <fullName evidence="4">DUF155 domain-containing protein</fullName>
    </recommendedName>
</protein>
<evidence type="ECO:0000256" key="2">
    <source>
        <dbReference type="SAM" id="MobiDB-lite"/>
    </source>
</evidence>
<keyword evidence="3" id="KW-0812">Transmembrane</keyword>
<dbReference type="EMBL" id="JABXXO010000011">
    <property type="protein sequence ID" value="KAF7763561.1"/>
    <property type="molecule type" value="Genomic_DNA"/>
</dbReference>
<reference evidence="5 6" key="1">
    <citation type="journal article" name="Sci. Rep.">
        <title>Telomere-to-telomere assembled and centromere annotated genomes of the two main subspecies of the button mushroom Agaricus bisporus reveal especially polymorphic chromosome ends.</title>
        <authorList>
            <person name="Sonnenberg A.S.M."/>
            <person name="Sedaghat-Telgerd N."/>
            <person name="Lavrijssen B."/>
            <person name="Ohm R.A."/>
            <person name="Hendrickx P.M."/>
            <person name="Scholtmeijer K."/>
            <person name="Baars J.J.P."/>
            <person name="van Peer A."/>
        </authorList>
    </citation>
    <scope>NUCLEOTIDE SEQUENCE [LARGE SCALE GENOMIC DNA]</scope>
    <source>
        <strain evidence="5 6">H119_p4</strain>
    </source>
</reference>
<dbReference type="Pfam" id="PF02582">
    <property type="entry name" value="DUF155"/>
    <property type="match status" value="1"/>
</dbReference>
<dbReference type="GO" id="GO:0005739">
    <property type="term" value="C:mitochondrion"/>
    <property type="evidence" value="ECO:0007669"/>
    <property type="project" value="UniProtKB-ARBA"/>
</dbReference>
<dbReference type="InterPro" id="IPR003734">
    <property type="entry name" value="DUF155"/>
</dbReference>
<evidence type="ECO:0000259" key="4">
    <source>
        <dbReference type="Pfam" id="PF02582"/>
    </source>
</evidence>
<evidence type="ECO:0000256" key="1">
    <source>
        <dbReference type="ARBA" id="ARBA00008306"/>
    </source>
</evidence>
<dbReference type="PANTHER" id="PTHR16255:SF4">
    <property type="entry name" value="SPORULATION PROTEIN RMD8"/>
    <property type="match status" value="1"/>
</dbReference>
<proteinExistence type="inferred from homology"/>
<evidence type="ECO:0000313" key="6">
    <source>
        <dbReference type="Proteomes" id="UP000629468"/>
    </source>
</evidence>
<sequence>MSLPDKPGLRSPNVRRRRPSMRMPSLGTSSQRLTTTPMSNSNGKHRTSVSGHTAAAKTQRTSKTSQKLVVLPSAPQTRPLLASDEEDLMLGVEIREGVREFKSEAERMTKEQRKEAGYKRLTAYCVAEAFKMKLLASYLKREHNVGPRIFDEALYAMYYLPLLPGYGPGVNVRSSAPAPVAQGVSYLSEAEENGYQGLYFTQPTERTEEEMRDGYISSDSPVFNREVRPSGNTPMVAIPVAEQTHSPASLMDGGGGGEVQSNHSLLSDSEVWTDTAVRTPTRRTRTVTEDTFPPTPKIYSEHENVEVIFFEYGVVVFFGLTEAQEKDILEDIENAGIMKRKINYDHWEVEECHFTHDPHISYPRIYNDFFTLKSRSHLLKLSIAHALAQSTLLAHYETITQRVLSAPSTLSIPRQLAESGGLKLRRHEALKLTGRLFKLRRDINLVSNVLDVPELFWSEASLKDLYDAVREYMEIGPRVQVLNEKLGVASGFLDAIHDHLNNSAMERITWIVIWLIVVAILVELGEVLARLVVHATIENVDGINTTAATITTVLPNIPSPTPSKEELLRTLEQMVFAKDS</sequence>
<gene>
    <name evidence="5" type="ORF">Agabi119p4_8098</name>
</gene>
<feature type="domain" description="DUF155" evidence="4">
    <location>
        <begin position="307"/>
        <end position="483"/>
    </location>
</feature>
<keyword evidence="3" id="KW-0472">Membrane</keyword>
<feature type="compositionally biased region" description="Polar residues" evidence="2">
    <location>
        <begin position="26"/>
        <end position="67"/>
    </location>
</feature>